<dbReference type="Proteomes" id="UP000247152">
    <property type="component" value="Unassembled WGS sequence"/>
</dbReference>
<keyword evidence="5" id="KW-1185">Reference proteome</keyword>
<reference evidence="3 5" key="2">
    <citation type="submission" date="2018-12" db="EMBL/GenBank/DDBJ databases">
        <title>Legionella sp,whole genome shotgun sequence.</title>
        <authorList>
            <person name="Wu H."/>
        </authorList>
    </citation>
    <scope>NUCLEOTIDE SEQUENCE [LARGE SCALE GENOMIC DNA]</scope>
    <source>
        <strain evidence="3">Km489</strain>
        <strain evidence="5">km489</strain>
    </source>
</reference>
<protein>
    <submittedName>
        <fullName evidence="1">Uncharacterized protein</fullName>
    </submittedName>
</protein>
<accession>A0A317U6R9</accession>
<dbReference type="EMBL" id="QHJG01000002">
    <property type="protein sequence ID" value="PWY57373.1"/>
    <property type="molecule type" value="Genomic_DNA"/>
</dbReference>
<reference evidence="1 4" key="1">
    <citation type="submission" date="2018-05" db="EMBL/GenBank/DDBJ databases">
        <title>Legionella qingyii sp.nov., whole genome shotgun sequence.</title>
        <authorList>
            <person name="Wu H."/>
            <person name="Zhu Q."/>
            <person name="Hu C."/>
        </authorList>
    </citation>
    <scope>NUCLEOTIDE SEQUENCE [LARGE SCALE GENOMIC DNA]</scope>
    <source>
        <strain evidence="1 4">HEB18</strain>
    </source>
</reference>
<organism evidence="1 4">
    <name type="scientific">Legionella qingyii</name>
    <dbReference type="NCBI Taxonomy" id="2184757"/>
    <lineage>
        <taxon>Bacteria</taxon>
        <taxon>Pseudomonadati</taxon>
        <taxon>Pseudomonadota</taxon>
        <taxon>Gammaproteobacteria</taxon>
        <taxon>Legionellales</taxon>
        <taxon>Legionellaceae</taxon>
        <taxon>Legionella</taxon>
    </lineage>
</organism>
<dbReference type="RefSeq" id="WP_110141208.1">
    <property type="nucleotide sequence ID" value="NZ_QHJG01000002.1"/>
</dbReference>
<comment type="caution">
    <text evidence="1">The sequence shown here is derived from an EMBL/GenBank/DDBJ whole genome shotgun (WGS) entry which is preliminary data.</text>
</comment>
<dbReference type="EMBL" id="QHJG01000004">
    <property type="protein sequence ID" value="PWY57005.1"/>
    <property type="molecule type" value="Genomic_DNA"/>
</dbReference>
<proteinExistence type="predicted"/>
<evidence type="ECO:0000313" key="1">
    <source>
        <dbReference type="EMBL" id="PWY57005.1"/>
    </source>
</evidence>
<dbReference type="AlphaFoldDB" id="A0A317U6R9"/>
<evidence type="ECO:0000313" key="4">
    <source>
        <dbReference type="Proteomes" id="UP000247152"/>
    </source>
</evidence>
<dbReference type="EMBL" id="RZGX01000001">
    <property type="protein sequence ID" value="RUR26462.1"/>
    <property type="molecule type" value="Genomic_DNA"/>
</dbReference>
<sequence>MLKLLLADCDQNMKIMAAQQLAELEKNCTEHGAHFDFAPLLTALKQCADNIEVWSDEQTDKYWITTAGGCQKALKIHS</sequence>
<evidence type="ECO:0000313" key="3">
    <source>
        <dbReference type="EMBL" id="RUR26462.1"/>
    </source>
</evidence>
<gene>
    <name evidence="2" type="ORF">DGG96_01265</name>
    <name evidence="1" type="ORF">DGG96_03160</name>
    <name evidence="3" type="ORF">ELY20_00670</name>
</gene>
<name>A0A317U6R9_9GAMM</name>
<evidence type="ECO:0000313" key="2">
    <source>
        <dbReference type="EMBL" id="PWY57373.1"/>
    </source>
</evidence>
<evidence type="ECO:0000313" key="5">
    <source>
        <dbReference type="Proteomes" id="UP000287374"/>
    </source>
</evidence>
<dbReference type="Proteomes" id="UP000287374">
    <property type="component" value="Unassembled WGS sequence"/>
</dbReference>